<sequence>MCQTLFNNLSKHGILVLAFMVGSMAFGEVTTTVGDAPQEETVITSDQFEMVGGETENYFYFYGNVKVTGTNLDATCEEMEVVANRQAKSGEAVGDVGGIKSIVMKKNVVLKQSGRVAESGRADIFPREGKVVLSEDPKVTDSEGTVTGYRMTLLKGEKKVTVEGDPSGASGGRPTIRLPGFQDLGYEDSGPTTTPIDTSNGGTQ</sequence>
<evidence type="ECO:0000313" key="4">
    <source>
        <dbReference type="EMBL" id="WOO40148.1"/>
    </source>
</evidence>
<feature type="chain" id="PRO_5042873114" evidence="2">
    <location>
        <begin position="28"/>
        <end position="204"/>
    </location>
</feature>
<name>A0AAQ3QQE2_9BACT</name>
<feature type="region of interest" description="Disordered" evidence="1">
    <location>
        <begin position="161"/>
        <end position="204"/>
    </location>
</feature>
<dbReference type="AlphaFoldDB" id="A0AAQ3QQE2"/>
<gene>
    <name evidence="4" type="ORF">RZN69_16120</name>
</gene>
<evidence type="ECO:0000256" key="1">
    <source>
        <dbReference type="SAM" id="MobiDB-lite"/>
    </source>
</evidence>
<dbReference type="EMBL" id="CP136920">
    <property type="protein sequence ID" value="WOO40148.1"/>
    <property type="molecule type" value="Genomic_DNA"/>
</dbReference>
<organism evidence="4 5">
    <name type="scientific">Rubellicoccus peritrichatus</name>
    <dbReference type="NCBI Taxonomy" id="3080537"/>
    <lineage>
        <taxon>Bacteria</taxon>
        <taxon>Pseudomonadati</taxon>
        <taxon>Verrucomicrobiota</taxon>
        <taxon>Opitutia</taxon>
        <taxon>Puniceicoccales</taxon>
        <taxon>Cerasicoccaceae</taxon>
        <taxon>Rubellicoccus</taxon>
    </lineage>
</organism>
<dbReference type="RefSeq" id="WP_317832274.1">
    <property type="nucleotide sequence ID" value="NZ_CP136920.1"/>
</dbReference>
<evidence type="ECO:0000256" key="2">
    <source>
        <dbReference type="SAM" id="SignalP"/>
    </source>
</evidence>
<dbReference type="Proteomes" id="UP001304300">
    <property type="component" value="Chromosome"/>
</dbReference>
<keyword evidence="5" id="KW-1185">Reference proteome</keyword>
<reference evidence="4 5" key="1">
    <citation type="submission" date="2023-10" db="EMBL/GenBank/DDBJ databases">
        <title>Rubellicoccus peritrichatus gen. nov., sp. nov., isolated from an algae of coral reef tank.</title>
        <authorList>
            <person name="Luo J."/>
        </authorList>
    </citation>
    <scope>NUCLEOTIDE SEQUENCE [LARGE SCALE GENOMIC DNA]</scope>
    <source>
        <strain evidence="4 5">CR14</strain>
    </source>
</reference>
<dbReference type="Gene3D" id="2.60.450.10">
    <property type="entry name" value="Lipopolysaccharide (LPS) transport protein A like domain"/>
    <property type="match status" value="1"/>
</dbReference>
<keyword evidence="2" id="KW-0732">Signal</keyword>
<evidence type="ECO:0000259" key="3">
    <source>
        <dbReference type="Pfam" id="PF03968"/>
    </source>
</evidence>
<proteinExistence type="predicted"/>
<feature type="domain" description="Organic solvent tolerance-like N-terminal" evidence="3">
    <location>
        <begin position="43"/>
        <end position="153"/>
    </location>
</feature>
<feature type="signal peptide" evidence="2">
    <location>
        <begin position="1"/>
        <end position="27"/>
    </location>
</feature>
<accession>A0AAQ3QQE2</accession>
<dbReference type="KEGG" id="puo:RZN69_16120"/>
<protein>
    <submittedName>
        <fullName evidence="4">LptA/OstA family protein</fullName>
    </submittedName>
</protein>
<evidence type="ECO:0000313" key="5">
    <source>
        <dbReference type="Proteomes" id="UP001304300"/>
    </source>
</evidence>
<dbReference type="Pfam" id="PF03968">
    <property type="entry name" value="LptD_N"/>
    <property type="match status" value="1"/>
</dbReference>
<feature type="compositionally biased region" description="Polar residues" evidence="1">
    <location>
        <begin position="190"/>
        <end position="204"/>
    </location>
</feature>
<dbReference type="InterPro" id="IPR005653">
    <property type="entry name" value="OstA-like_N"/>
</dbReference>